<proteinExistence type="inferred from homology"/>
<comment type="similarity">
    <text evidence="1">Belongs to the Mo25 family.</text>
</comment>
<comment type="caution">
    <text evidence="3">The sequence shown here is derived from an EMBL/GenBank/DDBJ whole genome shotgun (WGS) entry which is preliminary data.</text>
</comment>
<dbReference type="InterPro" id="IPR011989">
    <property type="entry name" value="ARM-like"/>
</dbReference>
<dbReference type="InterPro" id="IPR013878">
    <property type="entry name" value="Mo25"/>
</dbReference>
<accession>A0A232M624</accession>
<dbReference type="GO" id="GO:0035556">
    <property type="term" value="P:intracellular signal transduction"/>
    <property type="evidence" value="ECO:0007669"/>
    <property type="project" value="TreeGrafter"/>
</dbReference>
<protein>
    <recommendedName>
        <fullName evidence="5">Conidiophore development protein hymA</fullName>
    </recommendedName>
</protein>
<dbReference type="GO" id="GO:2000100">
    <property type="term" value="P:regulation of establishment or maintenance of bipolar cell polarity regulating cell shape"/>
    <property type="evidence" value="ECO:0007669"/>
    <property type="project" value="EnsemblFungi"/>
</dbReference>
<evidence type="ECO:0008006" key="5">
    <source>
        <dbReference type="Google" id="ProtNLM"/>
    </source>
</evidence>
<dbReference type="GO" id="GO:0005634">
    <property type="term" value="C:nucleus"/>
    <property type="evidence" value="ECO:0007669"/>
    <property type="project" value="EnsemblFungi"/>
</dbReference>
<dbReference type="Pfam" id="PF08569">
    <property type="entry name" value="Mo25"/>
    <property type="match status" value="2"/>
</dbReference>
<dbReference type="EMBL" id="NPHW01002423">
    <property type="protein sequence ID" value="OXV11547.1"/>
    <property type="molecule type" value="Genomic_DNA"/>
</dbReference>
<gene>
    <name evidence="3" type="ORF">Egran_00693</name>
</gene>
<dbReference type="GO" id="GO:0070507">
    <property type="term" value="P:regulation of microtubule cytoskeleton organization"/>
    <property type="evidence" value="ECO:0007669"/>
    <property type="project" value="EnsemblFungi"/>
</dbReference>
<dbReference type="SUPFAM" id="SSF48371">
    <property type="entry name" value="ARM repeat"/>
    <property type="match status" value="2"/>
</dbReference>
<dbReference type="GO" id="GO:0071574">
    <property type="term" value="P:protein localization to medial cortex"/>
    <property type="evidence" value="ECO:0007669"/>
    <property type="project" value="EnsemblFungi"/>
</dbReference>
<keyword evidence="4" id="KW-1185">Reference proteome</keyword>
<dbReference type="GO" id="GO:0005737">
    <property type="term" value="C:cytoplasm"/>
    <property type="evidence" value="ECO:0007669"/>
    <property type="project" value="EnsemblFungi"/>
</dbReference>
<organism evidence="3 4">
    <name type="scientific">Elaphomyces granulatus</name>
    <dbReference type="NCBI Taxonomy" id="519963"/>
    <lineage>
        <taxon>Eukaryota</taxon>
        <taxon>Fungi</taxon>
        <taxon>Dikarya</taxon>
        <taxon>Ascomycota</taxon>
        <taxon>Pezizomycotina</taxon>
        <taxon>Eurotiomycetes</taxon>
        <taxon>Eurotiomycetidae</taxon>
        <taxon>Eurotiales</taxon>
        <taxon>Elaphomycetaceae</taxon>
        <taxon>Elaphomyces</taxon>
    </lineage>
</organism>
<dbReference type="Proteomes" id="UP000243515">
    <property type="component" value="Unassembled WGS sequence"/>
</dbReference>
<dbReference type="GO" id="GO:0043539">
    <property type="term" value="F:protein serine/threonine kinase activator activity"/>
    <property type="evidence" value="ECO:0007669"/>
    <property type="project" value="TreeGrafter"/>
</dbReference>
<dbReference type="AlphaFoldDB" id="A0A232M624"/>
<evidence type="ECO:0000313" key="4">
    <source>
        <dbReference type="Proteomes" id="UP000243515"/>
    </source>
</evidence>
<dbReference type="Gene3D" id="1.25.10.10">
    <property type="entry name" value="Leucine-rich Repeat Variant"/>
    <property type="match status" value="1"/>
</dbReference>
<name>A0A232M624_9EURO</name>
<evidence type="ECO:0000256" key="1">
    <source>
        <dbReference type="ARBA" id="ARBA00011012"/>
    </source>
</evidence>
<evidence type="ECO:0000256" key="2">
    <source>
        <dbReference type="SAM" id="MobiDB-lite"/>
    </source>
</evidence>
<reference evidence="3 4" key="1">
    <citation type="journal article" date="2015" name="Environ. Microbiol.">
        <title>Metagenome sequence of Elaphomyces granulatus from sporocarp tissue reveals Ascomycota ectomycorrhizal fingerprints of genome expansion and a Proteobacteria-rich microbiome.</title>
        <authorList>
            <person name="Quandt C.A."/>
            <person name="Kohler A."/>
            <person name="Hesse C.N."/>
            <person name="Sharpton T.J."/>
            <person name="Martin F."/>
            <person name="Spatafora J.W."/>
        </authorList>
    </citation>
    <scope>NUCLEOTIDE SEQUENCE [LARGE SCALE GENOMIC DNA]</scope>
    <source>
        <strain evidence="3 4">OSC145934</strain>
    </source>
</reference>
<dbReference type="PANTHER" id="PTHR10182">
    <property type="entry name" value="CALCIUM-BINDING PROTEIN 39-RELATED"/>
    <property type="match status" value="1"/>
</dbReference>
<dbReference type="OrthoDB" id="609103at2759"/>
<sequence length="416" mass="46933">MAFFFNRTRPRSPSDVAKMIRDLLGKLFEASSSSPKVEEDLAKQLAHTKLIVQGTQEVDSSPDQVNSLIQAIIQEDLLFELARSIRLLPFESRKDTQTIFSHILRFRPLPASDGDPPVITYIAHHRPEVVVELCRGYGYSQSAMPCGTILREALKFDVVAAIILCDESREGEPAICLRDLLLNTQQSGNGIFWEFFEWIDRGSFEVSADAFTTFRAVLQEILTRHKGLVAGYLATNFDLFFSRYNNVLVQSDSYVTKRQSIKLLGEILLDRAHYNVMTAYVDSGEHLKLCMKLLKDDRKMVQYEGFHVFKVCPPNQQLTSISQRGVAGAGLTRVAAQVFVANPNKSVAVQRILINNRERLLKFLPKFLEDRTDDDQFTDEKSFLVRQIELLPKEPMEPARLVGETRGSGVNTAAAA</sequence>
<dbReference type="InterPro" id="IPR016024">
    <property type="entry name" value="ARM-type_fold"/>
</dbReference>
<dbReference type="GO" id="GO:0071958">
    <property type="term" value="C:new mitotic spindle pole body"/>
    <property type="evidence" value="ECO:0007669"/>
    <property type="project" value="EnsemblFungi"/>
</dbReference>
<dbReference type="GO" id="GO:0035839">
    <property type="term" value="C:non-growing cell tip"/>
    <property type="evidence" value="ECO:0007669"/>
    <property type="project" value="EnsemblFungi"/>
</dbReference>
<feature type="region of interest" description="Disordered" evidence="2">
    <location>
        <begin position="396"/>
        <end position="416"/>
    </location>
</feature>
<evidence type="ECO:0000313" key="3">
    <source>
        <dbReference type="EMBL" id="OXV11547.1"/>
    </source>
</evidence>
<dbReference type="PANTHER" id="PTHR10182:SF3">
    <property type="entry name" value="PROTEIN MO25"/>
    <property type="match status" value="1"/>
</dbReference>
<dbReference type="GO" id="GO:0032153">
    <property type="term" value="C:cell division site"/>
    <property type="evidence" value="ECO:0007669"/>
    <property type="project" value="EnsemblFungi"/>
</dbReference>